<reference evidence="17" key="1">
    <citation type="submission" date="2022-10" db="EMBL/GenBank/DDBJ databases">
        <title>The WGS of Solirubrobacter ginsenosidimutans DSM 21036.</title>
        <authorList>
            <person name="Jiang Z."/>
        </authorList>
    </citation>
    <scope>NUCLEOTIDE SEQUENCE</scope>
    <source>
        <strain evidence="17">DSM 21036</strain>
    </source>
</reference>
<dbReference type="EC" id="3.4.11.2" evidence="4"/>
<evidence type="ECO:0000313" key="17">
    <source>
        <dbReference type="EMBL" id="MDA0162439.1"/>
    </source>
</evidence>
<comment type="caution">
    <text evidence="17">The sequence shown here is derived from an EMBL/GenBank/DDBJ whole genome shotgun (WGS) entry which is preliminary data.</text>
</comment>
<feature type="domain" description="Peptidase M1 membrane alanine aminopeptidase" evidence="15">
    <location>
        <begin position="308"/>
        <end position="471"/>
    </location>
</feature>
<keyword evidence="9" id="KW-0862">Zinc</keyword>
<dbReference type="GO" id="GO:0006508">
    <property type="term" value="P:proteolysis"/>
    <property type="evidence" value="ECO:0007669"/>
    <property type="project" value="UniProtKB-KW"/>
</dbReference>
<evidence type="ECO:0000256" key="13">
    <source>
        <dbReference type="SAM" id="MobiDB-lite"/>
    </source>
</evidence>
<dbReference type="GO" id="GO:0008237">
    <property type="term" value="F:metallopeptidase activity"/>
    <property type="evidence" value="ECO:0007669"/>
    <property type="project" value="UniProtKB-KW"/>
</dbReference>
<dbReference type="AlphaFoldDB" id="A0A9X3MTL4"/>
<dbReference type="Gene3D" id="2.60.40.1730">
    <property type="entry name" value="tricorn interacting facor f3 domain"/>
    <property type="match status" value="1"/>
</dbReference>
<feature type="signal peptide" evidence="14">
    <location>
        <begin position="1"/>
        <end position="21"/>
    </location>
</feature>
<keyword evidence="6" id="KW-0645">Protease</keyword>
<dbReference type="EMBL" id="JAPDOD010000018">
    <property type="protein sequence ID" value="MDA0162439.1"/>
    <property type="molecule type" value="Genomic_DNA"/>
</dbReference>
<dbReference type="Pfam" id="PF17900">
    <property type="entry name" value="Peptidase_M1_N"/>
    <property type="match status" value="1"/>
</dbReference>
<dbReference type="PANTHER" id="PTHR11533">
    <property type="entry name" value="PROTEASE M1 ZINC METALLOPROTEASE"/>
    <property type="match status" value="1"/>
</dbReference>
<evidence type="ECO:0000256" key="6">
    <source>
        <dbReference type="ARBA" id="ARBA00022670"/>
    </source>
</evidence>
<gene>
    <name evidence="17" type="ORF">OM076_19355</name>
</gene>
<comment type="cofactor">
    <cofactor evidence="2">
        <name>Zn(2+)</name>
        <dbReference type="ChEBI" id="CHEBI:29105"/>
    </cofactor>
</comment>
<name>A0A9X3MTL4_9ACTN</name>
<dbReference type="GO" id="GO:0008270">
    <property type="term" value="F:zinc ion binding"/>
    <property type="evidence" value="ECO:0007669"/>
    <property type="project" value="InterPro"/>
</dbReference>
<evidence type="ECO:0000256" key="12">
    <source>
        <dbReference type="ARBA" id="ARBA00031533"/>
    </source>
</evidence>
<dbReference type="InterPro" id="IPR045357">
    <property type="entry name" value="Aminopeptidase_N-like_N"/>
</dbReference>
<evidence type="ECO:0000256" key="10">
    <source>
        <dbReference type="ARBA" id="ARBA00023049"/>
    </source>
</evidence>
<dbReference type="SUPFAM" id="SSF55486">
    <property type="entry name" value="Metalloproteases ('zincins'), catalytic domain"/>
    <property type="match status" value="1"/>
</dbReference>
<keyword evidence="8" id="KW-0378">Hydrolase</keyword>
<evidence type="ECO:0000259" key="15">
    <source>
        <dbReference type="Pfam" id="PF01433"/>
    </source>
</evidence>
<dbReference type="SUPFAM" id="SSF63737">
    <property type="entry name" value="Leukotriene A4 hydrolase N-terminal domain"/>
    <property type="match status" value="1"/>
</dbReference>
<evidence type="ECO:0000256" key="8">
    <source>
        <dbReference type="ARBA" id="ARBA00022801"/>
    </source>
</evidence>
<keyword evidence="7" id="KW-0479">Metal-binding</keyword>
<evidence type="ECO:0000259" key="16">
    <source>
        <dbReference type="Pfam" id="PF17900"/>
    </source>
</evidence>
<feature type="domain" description="Aminopeptidase N-like N-terminal" evidence="16">
    <location>
        <begin position="46"/>
        <end position="218"/>
    </location>
</feature>
<keyword evidence="18" id="KW-1185">Reference proteome</keyword>
<dbReference type="Proteomes" id="UP001149140">
    <property type="component" value="Unassembled WGS sequence"/>
</dbReference>
<dbReference type="InterPro" id="IPR042097">
    <property type="entry name" value="Aminopeptidase_N-like_N_sf"/>
</dbReference>
<evidence type="ECO:0000256" key="4">
    <source>
        <dbReference type="ARBA" id="ARBA00012564"/>
    </source>
</evidence>
<evidence type="ECO:0000256" key="1">
    <source>
        <dbReference type="ARBA" id="ARBA00000098"/>
    </source>
</evidence>
<evidence type="ECO:0000256" key="3">
    <source>
        <dbReference type="ARBA" id="ARBA00010136"/>
    </source>
</evidence>
<keyword evidence="14" id="KW-0732">Signal</keyword>
<comment type="catalytic activity">
    <reaction evidence="1">
        <text>Release of an N-terminal amino acid, Xaa-|-Yaa- from a peptide, amide or arylamide. Xaa is preferably Ala, but may be most amino acids including Pro (slow action). When a terminal hydrophobic residue is followed by a prolyl residue, the two may be released as an intact Xaa-Pro dipeptide.</text>
        <dbReference type="EC" id="3.4.11.2"/>
    </reaction>
</comment>
<dbReference type="InterPro" id="IPR001930">
    <property type="entry name" value="Peptidase_M1"/>
</dbReference>
<feature type="region of interest" description="Disordered" evidence="13">
    <location>
        <begin position="482"/>
        <end position="512"/>
    </location>
</feature>
<proteinExistence type="inferred from homology"/>
<dbReference type="InterPro" id="IPR050344">
    <property type="entry name" value="Peptidase_M1_aminopeptidases"/>
</dbReference>
<evidence type="ECO:0000313" key="18">
    <source>
        <dbReference type="Proteomes" id="UP001149140"/>
    </source>
</evidence>
<dbReference type="GO" id="GO:0016285">
    <property type="term" value="F:alanyl aminopeptidase activity"/>
    <property type="evidence" value="ECO:0007669"/>
    <property type="project" value="UniProtKB-EC"/>
</dbReference>
<protein>
    <recommendedName>
        <fullName evidence="5">Aminopeptidase N</fullName>
        <ecNumber evidence="4">3.4.11.2</ecNumber>
    </recommendedName>
    <alternativeName>
        <fullName evidence="11">Alanine aminopeptidase</fullName>
    </alternativeName>
    <alternativeName>
        <fullName evidence="12">Lysyl aminopeptidase</fullName>
    </alternativeName>
</protein>
<dbReference type="Pfam" id="PF01433">
    <property type="entry name" value="Peptidase_M1"/>
    <property type="match status" value="1"/>
</dbReference>
<feature type="chain" id="PRO_5040817041" description="Aminopeptidase N" evidence="14">
    <location>
        <begin position="22"/>
        <end position="512"/>
    </location>
</feature>
<evidence type="ECO:0000256" key="11">
    <source>
        <dbReference type="ARBA" id="ARBA00029811"/>
    </source>
</evidence>
<dbReference type="PRINTS" id="PR00756">
    <property type="entry name" value="ALADIPTASE"/>
</dbReference>
<comment type="similarity">
    <text evidence="3">Belongs to the peptidase M1 family.</text>
</comment>
<dbReference type="InterPro" id="IPR027268">
    <property type="entry name" value="Peptidase_M4/M1_CTD_sf"/>
</dbReference>
<dbReference type="Gene3D" id="1.10.390.10">
    <property type="entry name" value="Neutral Protease Domain 2"/>
    <property type="match status" value="1"/>
</dbReference>
<evidence type="ECO:0000256" key="5">
    <source>
        <dbReference type="ARBA" id="ARBA00015611"/>
    </source>
</evidence>
<evidence type="ECO:0000256" key="7">
    <source>
        <dbReference type="ARBA" id="ARBA00022723"/>
    </source>
</evidence>
<organism evidence="17 18">
    <name type="scientific">Solirubrobacter ginsenosidimutans</name>
    <dbReference type="NCBI Taxonomy" id="490573"/>
    <lineage>
        <taxon>Bacteria</taxon>
        <taxon>Bacillati</taxon>
        <taxon>Actinomycetota</taxon>
        <taxon>Thermoleophilia</taxon>
        <taxon>Solirubrobacterales</taxon>
        <taxon>Solirubrobacteraceae</taxon>
        <taxon>Solirubrobacter</taxon>
    </lineage>
</organism>
<evidence type="ECO:0000256" key="2">
    <source>
        <dbReference type="ARBA" id="ARBA00001947"/>
    </source>
</evidence>
<dbReference type="RefSeq" id="WP_270041679.1">
    <property type="nucleotide sequence ID" value="NZ_JAPDOD010000018.1"/>
</dbReference>
<evidence type="ECO:0000256" key="9">
    <source>
        <dbReference type="ARBA" id="ARBA00022833"/>
    </source>
</evidence>
<sequence length="512" mass="56635">MKRVLLLVAVVLSFSAAPALAAPSPGAAGLGDRLFPQLGNGGYDVQHYDLDLRYATSAPTQSIDGTVTILAKATQDLSRFDLDWAGQSIGRVSVNGLPAKFVQDGQDIVITPKVPLRNGALFLVTVSHFVAAPTLANSDDFSTTAFFFHPQGSATAPQPNWAHLFLPSNDHPRDKASWDIRFDVPAGQTAVSNGVKLLQWTDRGRTHVVYVQRQPMATELLQLAVGQYDVTNVGFHSGVYLRDVTSKNITGEIQPLLGVTPSQIDYMQAAVGKYPFDLYGSLVVEADLGFALETQTLELMDTSWFHDFTQDTWDPTLLHEMSHMWFGDSVSPYSWSDLWLNEGHASWYEFLYAESKGFLEGDTEFYPDPTGYADFDDLMKAVYAHGDEWRAESGPVALPTSEDTLFDLQRYHGGALVLYALRQKIGDAAFQRIERAYVDRFKDQSVSTDQYIALAAQVSGRADVVPFLRDWLYGTKTPKMPGHPDWTVNPVGQAKTPQSLSAPDARAKQKRR</sequence>
<dbReference type="CDD" id="cd09603">
    <property type="entry name" value="M1_APN_like"/>
    <property type="match status" value="1"/>
</dbReference>
<keyword evidence="10" id="KW-0482">Metalloprotease</keyword>
<dbReference type="InterPro" id="IPR014782">
    <property type="entry name" value="Peptidase_M1_dom"/>
</dbReference>
<evidence type="ECO:0000256" key="14">
    <source>
        <dbReference type="SAM" id="SignalP"/>
    </source>
</evidence>
<accession>A0A9X3MTL4</accession>